<dbReference type="OrthoDB" id="5245088at2"/>
<protein>
    <submittedName>
        <fullName evidence="2">Peptidase family M23</fullName>
    </submittedName>
</protein>
<dbReference type="PANTHER" id="PTHR21666:SF270">
    <property type="entry name" value="MUREIN HYDROLASE ACTIVATOR ENVC"/>
    <property type="match status" value="1"/>
</dbReference>
<dbReference type="InterPro" id="IPR016047">
    <property type="entry name" value="M23ase_b-sheet_dom"/>
</dbReference>
<dbReference type="RefSeq" id="WP_055121677.1">
    <property type="nucleotide sequence ID" value="NZ_LKST01000001.1"/>
</dbReference>
<evidence type="ECO:0000259" key="1">
    <source>
        <dbReference type="Pfam" id="PF01551"/>
    </source>
</evidence>
<feature type="domain" description="M23ase beta-sheet core" evidence="1">
    <location>
        <begin position="59"/>
        <end position="175"/>
    </location>
</feature>
<dbReference type="Proteomes" id="UP000050517">
    <property type="component" value="Unassembled WGS sequence"/>
</dbReference>
<gene>
    <name evidence="2" type="ORF">Cocul_00468</name>
</gene>
<dbReference type="EMBL" id="LKST01000001">
    <property type="protein sequence ID" value="KQB85329.1"/>
    <property type="molecule type" value="Genomic_DNA"/>
</dbReference>
<sequence>MNAHRTLIALYFLCALTVLFYCPVSPPHASAWVSPTTNGPRPGGIHQAFHAPPHNWLSGHRGVDLTAAPGTPIHAAGSGVVAFVGRIAGSPIVSIDHEQPVRIGKAHATAHLAAGSEVTIRTTYQPVIPRVEQGQRIEEGEVIGHLGGTPAQRHHAASGLHWGARVLPTDDQYLNPLILLPTPVIRLKPLSP</sequence>
<dbReference type="Pfam" id="PF01551">
    <property type="entry name" value="Peptidase_M23"/>
    <property type="match status" value="1"/>
</dbReference>
<proteinExistence type="predicted"/>
<dbReference type="Gene3D" id="2.70.70.10">
    <property type="entry name" value="Glucose Permease (Domain IIA)"/>
    <property type="match status" value="1"/>
</dbReference>
<dbReference type="InterPro" id="IPR050570">
    <property type="entry name" value="Cell_wall_metabolism_enzyme"/>
</dbReference>
<dbReference type="PATRIC" id="fig|1544416.3.peg.471"/>
<dbReference type="GO" id="GO:0004222">
    <property type="term" value="F:metalloendopeptidase activity"/>
    <property type="evidence" value="ECO:0007669"/>
    <property type="project" value="TreeGrafter"/>
</dbReference>
<dbReference type="InterPro" id="IPR011055">
    <property type="entry name" value="Dup_hybrid_motif"/>
</dbReference>
<dbReference type="SUPFAM" id="SSF51261">
    <property type="entry name" value="Duplicated hybrid motif"/>
    <property type="match status" value="1"/>
</dbReference>
<dbReference type="AlphaFoldDB" id="A0A0Q0YSH1"/>
<name>A0A0Q0YSH1_9CORY</name>
<accession>A0A0Q0YSH1</accession>
<evidence type="ECO:0000313" key="2">
    <source>
        <dbReference type="EMBL" id="KQB85329.1"/>
    </source>
</evidence>
<dbReference type="PANTHER" id="PTHR21666">
    <property type="entry name" value="PEPTIDASE-RELATED"/>
    <property type="match status" value="1"/>
</dbReference>
<comment type="caution">
    <text evidence="2">The sequence shown here is derived from an EMBL/GenBank/DDBJ whole genome shotgun (WGS) entry which is preliminary data.</text>
</comment>
<dbReference type="STRING" id="1544416.Cocul_00468"/>
<keyword evidence="3" id="KW-1185">Reference proteome</keyword>
<evidence type="ECO:0000313" key="3">
    <source>
        <dbReference type="Proteomes" id="UP000050517"/>
    </source>
</evidence>
<dbReference type="CDD" id="cd12797">
    <property type="entry name" value="M23_peptidase"/>
    <property type="match status" value="1"/>
</dbReference>
<organism evidence="2 3">
    <name type="scientific">Corynebacterium oculi</name>
    <dbReference type="NCBI Taxonomy" id="1544416"/>
    <lineage>
        <taxon>Bacteria</taxon>
        <taxon>Bacillati</taxon>
        <taxon>Actinomycetota</taxon>
        <taxon>Actinomycetes</taxon>
        <taxon>Mycobacteriales</taxon>
        <taxon>Corynebacteriaceae</taxon>
        <taxon>Corynebacterium</taxon>
    </lineage>
</organism>
<reference evidence="2 3" key="1">
    <citation type="submission" date="2015-10" db="EMBL/GenBank/DDBJ databases">
        <title>Corynebacteirum lowii and Corynebacterium oculi species nova, derived from human clinical disease and and emended description of Corynebacterium mastiditis.</title>
        <authorList>
            <person name="Bernard K."/>
            <person name="Pacheco A.L."/>
            <person name="Mcdougall C."/>
            <person name="Burtx T."/>
            <person name="Weibe D."/>
            <person name="Tyler S."/>
            <person name="Olson A.B."/>
            <person name="Cnockaert M."/>
            <person name="Eguchi H."/>
            <person name="Kuwahara T."/>
            <person name="Nakayama-Imaohji H."/>
            <person name="Boudewijins M."/>
            <person name="Van Hoecke F."/>
            <person name="Bernier A.-M."/>
            <person name="Vandamme P."/>
        </authorList>
    </citation>
    <scope>NUCLEOTIDE SEQUENCE [LARGE SCALE GENOMIC DNA]</scope>
    <source>
        <strain evidence="2 3">NML 130210</strain>
    </source>
</reference>